<dbReference type="STRING" id="416016.SAMN05443547_2263"/>
<gene>
    <name evidence="3" type="ORF">SAMN05443547_2263</name>
</gene>
<dbReference type="Proteomes" id="UP000184611">
    <property type="component" value="Unassembled WGS sequence"/>
</dbReference>
<protein>
    <submittedName>
        <fullName evidence="3">PH domain-containing protein</fullName>
    </submittedName>
</protein>
<evidence type="ECO:0000313" key="3">
    <source>
        <dbReference type="EMBL" id="SHO73887.1"/>
    </source>
</evidence>
<feature type="transmembrane region" description="Helical" evidence="1">
    <location>
        <begin position="54"/>
        <end position="73"/>
    </location>
</feature>
<dbReference type="GO" id="GO:0030153">
    <property type="term" value="P:bacteriocin immunity"/>
    <property type="evidence" value="ECO:0007669"/>
    <property type="project" value="InterPro"/>
</dbReference>
<keyword evidence="1" id="KW-0812">Transmembrane</keyword>
<evidence type="ECO:0000256" key="1">
    <source>
        <dbReference type="SAM" id="Phobius"/>
    </source>
</evidence>
<keyword evidence="1" id="KW-0472">Membrane</keyword>
<proteinExistence type="predicted"/>
<dbReference type="AlphaFoldDB" id="A0A1M7ZZ46"/>
<sequence>MNFYDDFQFDDFQNIIAMIFKSVVSKLNRYIYVGVLLFLLLLTIPALFEDSYEPFVVLFSIHFLVILFFVWCFKSTYYEILNSDLHWKSGPFYGKIDITKINKIEYHKGIYVPTLCKPALSHRGLIITFNKYDDIYISPEKQQEFITKLQALNPNITFKNSPYVE</sequence>
<dbReference type="EMBL" id="FRYK01000004">
    <property type="protein sequence ID" value="SHO73887.1"/>
    <property type="molecule type" value="Genomic_DNA"/>
</dbReference>
<reference evidence="4" key="1">
    <citation type="submission" date="2016-12" db="EMBL/GenBank/DDBJ databases">
        <authorList>
            <person name="Varghese N."/>
            <person name="Submissions S."/>
        </authorList>
    </citation>
    <scope>NUCLEOTIDE SEQUENCE [LARGE SCALE GENOMIC DNA]</scope>
    <source>
        <strain evidence="4">DSM 18830</strain>
    </source>
</reference>
<evidence type="ECO:0000313" key="4">
    <source>
        <dbReference type="Proteomes" id="UP000184611"/>
    </source>
</evidence>
<keyword evidence="1" id="KW-1133">Transmembrane helix</keyword>
<feature type="transmembrane region" description="Helical" evidence="1">
    <location>
        <begin position="30"/>
        <end position="48"/>
    </location>
</feature>
<dbReference type="Pfam" id="PF06713">
    <property type="entry name" value="bPH_4"/>
    <property type="match status" value="1"/>
</dbReference>
<accession>A0A1M7ZZ46</accession>
<organism evidence="3 4">
    <name type="scientific">Flavobacterium cucumis</name>
    <dbReference type="NCBI Taxonomy" id="416016"/>
    <lineage>
        <taxon>Bacteria</taxon>
        <taxon>Pseudomonadati</taxon>
        <taxon>Bacteroidota</taxon>
        <taxon>Flavobacteriia</taxon>
        <taxon>Flavobacteriales</taxon>
        <taxon>Flavobacteriaceae</taxon>
        <taxon>Flavobacterium</taxon>
    </lineage>
</organism>
<feature type="domain" description="Uncharacterized protein YyaB-like PH" evidence="2">
    <location>
        <begin position="76"/>
        <end position="153"/>
    </location>
</feature>
<name>A0A1M7ZZ46_9FLAO</name>
<keyword evidence="4" id="KW-1185">Reference proteome</keyword>
<evidence type="ECO:0000259" key="2">
    <source>
        <dbReference type="Pfam" id="PF06713"/>
    </source>
</evidence>
<dbReference type="InterPro" id="IPR009589">
    <property type="entry name" value="PH_YyaB-like"/>
</dbReference>